<keyword evidence="3" id="KW-1133">Transmembrane helix</keyword>
<accession>A0A9W8CV29</accession>
<dbReference type="InterPro" id="IPR051100">
    <property type="entry name" value="DnaJ_subfamily_B/C"/>
</dbReference>
<dbReference type="SMART" id="SM00271">
    <property type="entry name" value="DnaJ"/>
    <property type="match status" value="1"/>
</dbReference>
<feature type="region of interest" description="Disordered" evidence="5">
    <location>
        <begin position="185"/>
        <end position="212"/>
    </location>
</feature>
<keyword evidence="2" id="KW-0812">Transmembrane</keyword>
<keyword evidence="4" id="KW-0472">Membrane</keyword>
<dbReference type="GO" id="GO:0030544">
    <property type="term" value="F:Hsp70 protein binding"/>
    <property type="evidence" value="ECO:0007669"/>
    <property type="project" value="TreeGrafter"/>
</dbReference>
<evidence type="ECO:0000256" key="5">
    <source>
        <dbReference type="SAM" id="MobiDB-lite"/>
    </source>
</evidence>
<evidence type="ECO:0000313" key="7">
    <source>
        <dbReference type="EMBL" id="KAJ1727187.1"/>
    </source>
</evidence>
<dbReference type="Pfam" id="PF09320">
    <property type="entry name" value="DUF1977"/>
    <property type="match status" value="1"/>
</dbReference>
<dbReference type="PRINTS" id="PR00625">
    <property type="entry name" value="JDOMAIN"/>
</dbReference>
<feature type="compositionally biased region" description="Low complexity" evidence="5">
    <location>
        <begin position="77"/>
        <end position="90"/>
    </location>
</feature>
<feature type="region of interest" description="Disordered" evidence="5">
    <location>
        <begin position="49"/>
        <end position="105"/>
    </location>
</feature>
<dbReference type="PANTHER" id="PTHR43908">
    <property type="entry name" value="AT29763P-RELATED"/>
    <property type="match status" value="1"/>
</dbReference>
<dbReference type="PANTHER" id="PTHR43908:SF3">
    <property type="entry name" value="AT29763P-RELATED"/>
    <property type="match status" value="1"/>
</dbReference>
<evidence type="ECO:0000256" key="4">
    <source>
        <dbReference type="ARBA" id="ARBA00023136"/>
    </source>
</evidence>
<reference evidence="7" key="1">
    <citation type="submission" date="2022-07" db="EMBL/GenBank/DDBJ databases">
        <title>Phylogenomic reconstructions and comparative analyses of Kickxellomycotina fungi.</title>
        <authorList>
            <person name="Reynolds N.K."/>
            <person name="Stajich J.E."/>
            <person name="Barry K."/>
            <person name="Grigoriev I.V."/>
            <person name="Crous P."/>
            <person name="Smith M.E."/>
        </authorList>
    </citation>
    <scope>NUCLEOTIDE SEQUENCE</scope>
    <source>
        <strain evidence="7">BCRC 34381</strain>
    </source>
</reference>
<dbReference type="CDD" id="cd06257">
    <property type="entry name" value="DnaJ"/>
    <property type="match status" value="1"/>
</dbReference>
<keyword evidence="8" id="KW-1185">Reference proteome</keyword>
<dbReference type="AlphaFoldDB" id="A0A9W8CV29"/>
<evidence type="ECO:0000256" key="2">
    <source>
        <dbReference type="ARBA" id="ARBA00022692"/>
    </source>
</evidence>
<proteinExistence type="predicted"/>
<dbReference type="InterPro" id="IPR001623">
    <property type="entry name" value="DnaJ_domain"/>
</dbReference>
<dbReference type="OrthoDB" id="1507364at2759"/>
<gene>
    <name evidence="7" type="primary">HLJ1</name>
    <name evidence="7" type="ORF">LPJ61_004709</name>
</gene>
<evidence type="ECO:0000256" key="3">
    <source>
        <dbReference type="ARBA" id="ARBA00022989"/>
    </source>
</evidence>
<dbReference type="InterPro" id="IPR015399">
    <property type="entry name" value="DUF1977_DnaJ-like"/>
</dbReference>
<sequence length="410" mass="44745">MEVNRDEAERALAIARQKWENGDRAGALRLARKSNSLYPTETSKRLVDTYAADSAGAGPQAGPQSDGAREGLRSRAKAAGSGASAASSATAEEKKEKESPQRAYTKEQAQAVRAVMAVKNDYYKVLGIVATASDAEIKKAYRKSALAFHPDKNTAPGADEAFKLVAHAFTVLSDGNKRAHYDRFGTDARDGPSHAQHAQHARPSPFGGARFRTADDEISPEDLFNMFFGGDFGQFNVQFGHSGAFAQQRGARFARAQQPAAQEGGGRGGGLWAACLQLLPLVLLVFSFLAASLGSLLTGGDSPPTFAFERTARHNTARTTNARNVVYWVSKNEFAHAAIDRTPSRLWQFESDIEAHYISRLQRQCRQQQEHKRSQIYLAQGWFGLGVDKERLAAAEAIALPACDELRRFR</sequence>
<protein>
    <submittedName>
        <fullName evidence="7">Chaperone protein dnaJ</fullName>
    </submittedName>
</protein>
<dbReference type="GO" id="GO:0071218">
    <property type="term" value="P:cellular response to misfolded protein"/>
    <property type="evidence" value="ECO:0007669"/>
    <property type="project" value="TreeGrafter"/>
</dbReference>
<dbReference type="Gene3D" id="1.10.287.110">
    <property type="entry name" value="DnaJ domain"/>
    <property type="match status" value="1"/>
</dbReference>
<feature type="domain" description="J" evidence="6">
    <location>
        <begin position="121"/>
        <end position="185"/>
    </location>
</feature>
<evidence type="ECO:0000259" key="6">
    <source>
        <dbReference type="PROSITE" id="PS50076"/>
    </source>
</evidence>
<comment type="subcellular location">
    <subcellularLocation>
        <location evidence="1">Membrane</location>
        <topology evidence="1">Single-pass membrane protein</topology>
    </subcellularLocation>
</comment>
<organism evidence="7 8">
    <name type="scientific">Coemansia biformis</name>
    <dbReference type="NCBI Taxonomy" id="1286918"/>
    <lineage>
        <taxon>Eukaryota</taxon>
        <taxon>Fungi</taxon>
        <taxon>Fungi incertae sedis</taxon>
        <taxon>Zoopagomycota</taxon>
        <taxon>Kickxellomycotina</taxon>
        <taxon>Kickxellomycetes</taxon>
        <taxon>Kickxellales</taxon>
        <taxon>Kickxellaceae</taxon>
        <taxon>Coemansia</taxon>
    </lineage>
</organism>
<dbReference type="SUPFAM" id="SSF46565">
    <property type="entry name" value="Chaperone J-domain"/>
    <property type="match status" value="1"/>
</dbReference>
<dbReference type="InterPro" id="IPR036869">
    <property type="entry name" value="J_dom_sf"/>
</dbReference>
<feature type="compositionally biased region" description="Basic and acidic residues" evidence="5">
    <location>
        <begin position="91"/>
        <end position="100"/>
    </location>
</feature>
<dbReference type="EMBL" id="JANBOI010001190">
    <property type="protein sequence ID" value="KAJ1727187.1"/>
    <property type="molecule type" value="Genomic_DNA"/>
</dbReference>
<name>A0A9W8CV29_9FUNG</name>
<dbReference type="PROSITE" id="PS50076">
    <property type="entry name" value="DNAJ_2"/>
    <property type="match status" value="1"/>
</dbReference>
<evidence type="ECO:0000256" key="1">
    <source>
        <dbReference type="ARBA" id="ARBA00004167"/>
    </source>
</evidence>
<dbReference type="Pfam" id="PF00226">
    <property type="entry name" value="DnaJ"/>
    <property type="match status" value="1"/>
</dbReference>
<evidence type="ECO:0000313" key="8">
    <source>
        <dbReference type="Proteomes" id="UP001143981"/>
    </source>
</evidence>
<dbReference type="GO" id="GO:0005789">
    <property type="term" value="C:endoplasmic reticulum membrane"/>
    <property type="evidence" value="ECO:0007669"/>
    <property type="project" value="TreeGrafter"/>
</dbReference>
<comment type="caution">
    <text evidence="7">The sequence shown here is derived from an EMBL/GenBank/DDBJ whole genome shotgun (WGS) entry which is preliminary data.</text>
</comment>
<dbReference type="Proteomes" id="UP001143981">
    <property type="component" value="Unassembled WGS sequence"/>
</dbReference>